<feature type="coiled-coil region" evidence="1">
    <location>
        <begin position="2"/>
        <end position="50"/>
    </location>
</feature>
<gene>
    <name evidence="3" type="ORF">MSVAZ_1969</name>
</gene>
<name>A0A0E3Q633_9EURY</name>
<dbReference type="RefSeq" id="WP_048120772.1">
    <property type="nucleotide sequence ID" value="NZ_CP009520.1"/>
</dbReference>
<keyword evidence="1" id="KW-0175">Coiled coil</keyword>
<dbReference type="CDD" id="cd06577">
    <property type="entry name" value="PASTA_pknB"/>
    <property type="match status" value="1"/>
</dbReference>
<evidence type="ECO:0000256" key="1">
    <source>
        <dbReference type="SAM" id="Coils"/>
    </source>
</evidence>
<accession>A0A0E3Q633</accession>
<dbReference type="HOGENOM" id="CLU_131315_0_0_2"/>
<proteinExistence type="predicted"/>
<keyword evidence="4" id="KW-1185">Reference proteome</keyword>
<evidence type="ECO:0000313" key="3">
    <source>
        <dbReference type="EMBL" id="AKB44238.1"/>
    </source>
</evidence>
<evidence type="ECO:0000313" key="4">
    <source>
        <dbReference type="Proteomes" id="UP000033096"/>
    </source>
</evidence>
<dbReference type="InterPro" id="IPR005543">
    <property type="entry name" value="PASTA_dom"/>
</dbReference>
<dbReference type="Pfam" id="PF03793">
    <property type="entry name" value="PASTA"/>
    <property type="match status" value="1"/>
</dbReference>
<dbReference type="EMBL" id="CP009520">
    <property type="protein sequence ID" value="AKB44238.1"/>
    <property type="molecule type" value="Genomic_DNA"/>
</dbReference>
<dbReference type="SMART" id="SM00740">
    <property type="entry name" value="PASTA"/>
    <property type="match status" value="1"/>
</dbReference>
<protein>
    <recommendedName>
        <fullName evidence="2">PASTA domain-containing protein</fullName>
    </recommendedName>
</protein>
<evidence type="ECO:0000259" key="2">
    <source>
        <dbReference type="PROSITE" id="PS51178"/>
    </source>
</evidence>
<reference evidence="3 4" key="1">
    <citation type="submission" date="2014-07" db="EMBL/GenBank/DDBJ databases">
        <title>Methanogenic archaea and the global carbon cycle.</title>
        <authorList>
            <person name="Henriksen J.R."/>
            <person name="Luke J."/>
            <person name="Reinhart S."/>
            <person name="Benedict M.N."/>
            <person name="Youngblut N.D."/>
            <person name="Metcalf M.E."/>
            <person name="Whitaker R.J."/>
            <person name="Metcalf W.W."/>
        </authorList>
    </citation>
    <scope>NUCLEOTIDE SEQUENCE [LARGE SCALE GENOMIC DNA]</scope>
    <source>
        <strain evidence="3 4">Z-761</strain>
    </source>
</reference>
<dbReference type="PROSITE" id="PS51178">
    <property type="entry name" value="PASTA"/>
    <property type="match status" value="1"/>
</dbReference>
<sequence length="166" mass="18081">MAVKLEQRLTELRAEYESGQKILKDIELKLSELEDRKKNLKETLLRISGAIDLLEEVLEEKESAEVPETRAGPGTVTGNVEVPNVIRQPLEKAIKFLEDAGLTAGEIVEQKGILPIGVTAGEILRQEPKPGTQSPAGSSVKLVVAVKGKLLPLDRNSLCDAFSDRS</sequence>
<dbReference type="KEGG" id="mvc:MSVAZ_1969"/>
<feature type="domain" description="PASTA" evidence="2">
    <location>
        <begin position="75"/>
        <end position="146"/>
    </location>
</feature>
<dbReference type="AlphaFoldDB" id="A0A0E3Q633"/>
<dbReference type="Gene3D" id="3.30.10.20">
    <property type="match status" value="1"/>
</dbReference>
<dbReference type="PATRIC" id="fig|1434123.4.peg.2394"/>
<dbReference type="Proteomes" id="UP000033096">
    <property type="component" value="Chromosome"/>
</dbReference>
<organism evidence="3 4">
    <name type="scientific">Methanosarcina vacuolata Z-761</name>
    <dbReference type="NCBI Taxonomy" id="1434123"/>
    <lineage>
        <taxon>Archaea</taxon>
        <taxon>Methanobacteriati</taxon>
        <taxon>Methanobacteriota</taxon>
        <taxon>Stenosarchaea group</taxon>
        <taxon>Methanomicrobia</taxon>
        <taxon>Methanosarcinales</taxon>
        <taxon>Methanosarcinaceae</taxon>
        <taxon>Methanosarcina</taxon>
    </lineage>
</organism>
<dbReference type="GeneID" id="24810422"/>